<dbReference type="Proteomes" id="UP001589920">
    <property type="component" value="Unassembled WGS sequence"/>
</dbReference>
<gene>
    <name evidence="1" type="ORF">ACFHYO_14410</name>
</gene>
<sequence>MLLQNGLIAALGVAGFAGLPDGAKFLADVAVKSLLAAVPSCTKLGMVRGTSCAPS</sequence>
<accession>A0ABV6T7N8</accession>
<evidence type="ECO:0000313" key="2">
    <source>
        <dbReference type="Proteomes" id="UP001589920"/>
    </source>
</evidence>
<organism evidence="1 2">
    <name type="scientific">Paracoccus panacisoli</name>
    <dbReference type="NCBI Taxonomy" id="1510163"/>
    <lineage>
        <taxon>Bacteria</taxon>
        <taxon>Pseudomonadati</taxon>
        <taxon>Pseudomonadota</taxon>
        <taxon>Alphaproteobacteria</taxon>
        <taxon>Rhodobacterales</taxon>
        <taxon>Paracoccaceae</taxon>
        <taxon>Paracoccus</taxon>
    </lineage>
</organism>
<proteinExistence type="predicted"/>
<comment type="caution">
    <text evidence="1">The sequence shown here is derived from an EMBL/GenBank/DDBJ whole genome shotgun (WGS) entry which is preliminary data.</text>
</comment>
<evidence type="ECO:0000313" key="1">
    <source>
        <dbReference type="EMBL" id="MFC0813294.1"/>
    </source>
</evidence>
<protein>
    <submittedName>
        <fullName evidence="1">Uncharacterized protein</fullName>
    </submittedName>
</protein>
<keyword evidence="2" id="KW-1185">Reference proteome</keyword>
<name>A0ABV6T7N8_9RHOB</name>
<reference evidence="1 2" key="1">
    <citation type="submission" date="2024-09" db="EMBL/GenBank/DDBJ databases">
        <authorList>
            <person name="Sun Q."/>
            <person name="Mori K."/>
        </authorList>
    </citation>
    <scope>NUCLEOTIDE SEQUENCE [LARGE SCALE GENOMIC DNA]</scope>
    <source>
        <strain evidence="1 2">KCTC 42086</strain>
    </source>
</reference>
<dbReference type="EMBL" id="JBHMQU010000079">
    <property type="protein sequence ID" value="MFC0813294.1"/>
    <property type="molecule type" value="Genomic_DNA"/>
</dbReference>
<dbReference type="RefSeq" id="WP_394321283.1">
    <property type="nucleotide sequence ID" value="NZ_JBHMQU010000079.1"/>
</dbReference>